<dbReference type="InterPro" id="IPR051164">
    <property type="entry name" value="NmrA-like_oxidored"/>
</dbReference>
<dbReference type="PANTHER" id="PTHR42748">
    <property type="entry name" value="NITROGEN METABOLITE REPRESSION PROTEIN NMRA FAMILY MEMBER"/>
    <property type="match status" value="1"/>
</dbReference>
<evidence type="ECO:0000256" key="1">
    <source>
        <dbReference type="ARBA" id="ARBA00006328"/>
    </source>
</evidence>
<dbReference type="OrthoDB" id="419598at2759"/>
<feature type="domain" description="NmrA-like" evidence="4">
    <location>
        <begin position="33"/>
        <end position="272"/>
    </location>
</feature>
<evidence type="ECO:0000256" key="3">
    <source>
        <dbReference type="ARBA" id="ARBA00023002"/>
    </source>
</evidence>
<dbReference type="Pfam" id="PF05368">
    <property type="entry name" value="NmrA"/>
    <property type="match status" value="1"/>
</dbReference>
<dbReference type="GO" id="GO:0005634">
    <property type="term" value="C:nucleus"/>
    <property type="evidence" value="ECO:0007669"/>
    <property type="project" value="TreeGrafter"/>
</dbReference>
<evidence type="ECO:0000256" key="2">
    <source>
        <dbReference type="ARBA" id="ARBA00022857"/>
    </source>
</evidence>
<dbReference type="Proteomes" id="UP000683000">
    <property type="component" value="Unassembled WGS sequence"/>
</dbReference>
<evidence type="ECO:0000259" key="4">
    <source>
        <dbReference type="Pfam" id="PF05368"/>
    </source>
</evidence>
<dbReference type="Gene3D" id="3.40.50.720">
    <property type="entry name" value="NAD(P)-binding Rossmann-like Domain"/>
    <property type="match status" value="1"/>
</dbReference>
<dbReference type="PANTHER" id="PTHR42748:SF30">
    <property type="entry name" value="NMRA-LIKE DOMAIN-CONTAINING PROTEIN"/>
    <property type="match status" value="1"/>
</dbReference>
<keyword evidence="6" id="KW-1185">Reference proteome</keyword>
<proteinExistence type="inferred from homology"/>
<sequence length="329" mass="36595">MTARIVTVFGATGTQGTAIVVPILGSRVSPFPIGSSVVKALLADGTFTPRAVTRDANSEKALKLKQLGVEVVQGDVWDVASLKNAMNGAEAVFGVTAFWDPTNFPQGPTSEVVMGKNLVDAAIAANVKFFIWSSLPHCTRVSNGKYRQVYHFDNKADVEEYLQDSQLPHANLHTGASISIPFERTFEYLCRMSDSSSYELTIPKYDPDSPQYFSWIERDLGQCVLALLKHYKNDSPQILGETFYAVSDKMTYTDYVNEIEKVVGKPVRFVTGAATGMEVSEVYPLCYEFQSKFGLYPHATIPDPRLERLGVKFHSNKEFAEEELKKRYA</sequence>
<dbReference type="AlphaFoldDB" id="A0A8I3ACL8"/>
<organism evidence="5 6">
    <name type="scientific">Boletus reticuloceps</name>
    <dbReference type="NCBI Taxonomy" id="495285"/>
    <lineage>
        <taxon>Eukaryota</taxon>
        <taxon>Fungi</taxon>
        <taxon>Dikarya</taxon>
        <taxon>Basidiomycota</taxon>
        <taxon>Agaricomycotina</taxon>
        <taxon>Agaricomycetes</taxon>
        <taxon>Agaricomycetidae</taxon>
        <taxon>Boletales</taxon>
        <taxon>Boletineae</taxon>
        <taxon>Boletaceae</taxon>
        <taxon>Boletoideae</taxon>
        <taxon>Boletus</taxon>
    </lineage>
</organism>
<comment type="similarity">
    <text evidence="1">Belongs to the NmrA-type oxidoreductase family.</text>
</comment>
<dbReference type="EMBL" id="JAGFBS010000009">
    <property type="protein sequence ID" value="KAG6377450.1"/>
    <property type="molecule type" value="Genomic_DNA"/>
</dbReference>
<dbReference type="InterPro" id="IPR036291">
    <property type="entry name" value="NAD(P)-bd_dom_sf"/>
</dbReference>
<evidence type="ECO:0000313" key="5">
    <source>
        <dbReference type="EMBL" id="KAG6377450.1"/>
    </source>
</evidence>
<name>A0A8I3ACL8_9AGAM</name>
<dbReference type="CDD" id="cd05251">
    <property type="entry name" value="NmrA_like_SDR_a"/>
    <property type="match status" value="1"/>
</dbReference>
<evidence type="ECO:0000313" key="6">
    <source>
        <dbReference type="Proteomes" id="UP000683000"/>
    </source>
</evidence>
<dbReference type="InterPro" id="IPR008030">
    <property type="entry name" value="NmrA-like"/>
</dbReference>
<keyword evidence="3" id="KW-0560">Oxidoreductase</keyword>
<protein>
    <recommendedName>
        <fullName evidence="4">NmrA-like domain-containing protein</fullName>
    </recommendedName>
</protein>
<reference evidence="5" key="1">
    <citation type="submission" date="2021-03" db="EMBL/GenBank/DDBJ databases">
        <title>Evolutionary innovations through gain and loss of genes in the ectomycorrhizal Boletales.</title>
        <authorList>
            <person name="Wu G."/>
            <person name="Miyauchi S."/>
            <person name="Morin E."/>
            <person name="Yang Z.-L."/>
            <person name="Xu J."/>
            <person name="Martin F.M."/>
        </authorList>
    </citation>
    <scope>NUCLEOTIDE SEQUENCE</scope>
    <source>
        <strain evidence="5">BR01</strain>
    </source>
</reference>
<dbReference type="SUPFAM" id="SSF51735">
    <property type="entry name" value="NAD(P)-binding Rossmann-fold domains"/>
    <property type="match status" value="1"/>
</dbReference>
<comment type="caution">
    <text evidence="5">The sequence shown here is derived from an EMBL/GenBank/DDBJ whole genome shotgun (WGS) entry which is preliminary data.</text>
</comment>
<accession>A0A8I3ACL8</accession>
<gene>
    <name evidence="5" type="ORF">JVT61DRAFT_15255</name>
</gene>
<keyword evidence="2" id="KW-0521">NADP</keyword>
<dbReference type="GO" id="GO:0016491">
    <property type="term" value="F:oxidoreductase activity"/>
    <property type="evidence" value="ECO:0007669"/>
    <property type="project" value="UniProtKB-KW"/>
</dbReference>